<feature type="transmembrane region" description="Helical" evidence="1">
    <location>
        <begin position="96"/>
        <end position="116"/>
    </location>
</feature>
<dbReference type="Proteomes" id="UP000594262">
    <property type="component" value="Unplaced"/>
</dbReference>
<dbReference type="EnsemblMetazoa" id="CLYHEMT006869.1">
    <property type="protein sequence ID" value="CLYHEMP006869.1"/>
    <property type="gene ID" value="CLYHEMG006869"/>
</dbReference>
<keyword evidence="1" id="KW-0472">Membrane</keyword>
<accession>A0A7M5VAM9</accession>
<sequence length="166" mass="18797">MAGTFKARSQHPMGSLRTLSGLIMMVNFLLLLMSALISLTWRTNARHYPERYFDDLKDKWAYHIAALAVPVGGYLLIQFISTCCCDCKNFRGLADILMMLLCLVFGALIIVSGVFLQMALHDRDCFQQRNCQQLRASIIIGYVSSAFLFAESFFHLSEKNIVMNVV</sequence>
<dbReference type="RefSeq" id="XP_066931997.1">
    <property type="nucleotide sequence ID" value="XM_067075896.1"/>
</dbReference>
<keyword evidence="1" id="KW-0812">Transmembrane</keyword>
<name>A0A7M5VAM9_9CNID</name>
<feature type="transmembrane region" description="Helical" evidence="1">
    <location>
        <begin position="21"/>
        <end position="41"/>
    </location>
</feature>
<feature type="transmembrane region" description="Helical" evidence="1">
    <location>
        <begin position="136"/>
        <end position="154"/>
    </location>
</feature>
<keyword evidence="3" id="KW-1185">Reference proteome</keyword>
<dbReference type="GeneID" id="136819652"/>
<evidence type="ECO:0000313" key="2">
    <source>
        <dbReference type="EnsemblMetazoa" id="CLYHEMP006869.1"/>
    </source>
</evidence>
<reference evidence="2" key="1">
    <citation type="submission" date="2021-01" db="UniProtKB">
        <authorList>
            <consortium name="EnsemblMetazoa"/>
        </authorList>
    </citation>
    <scope>IDENTIFICATION</scope>
</reference>
<proteinExistence type="predicted"/>
<organism evidence="2 3">
    <name type="scientific">Clytia hemisphaerica</name>
    <dbReference type="NCBI Taxonomy" id="252671"/>
    <lineage>
        <taxon>Eukaryota</taxon>
        <taxon>Metazoa</taxon>
        <taxon>Cnidaria</taxon>
        <taxon>Hydrozoa</taxon>
        <taxon>Hydroidolina</taxon>
        <taxon>Leptothecata</taxon>
        <taxon>Obeliida</taxon>
        <taxon>Clytiidae</taxon>
        <taxon>Clytia</taxon>
    </lineage>
</organism>
<evidence type="ECO:0000313" key="3">
    <source>
        <dbReference type="Proteomes" id="UP000594262"/>
    </source>
</evidence>
<evidence type="ECO:0000256" key="1">
    <source>
        <dbReference type="SAM" id="Phobius"/>
    </source>
</evidence>
<protein>
    <submittedName>
        <fullName evidence="2">Uncharacterized protein</fullName>
    </submittedName>
</protein>
<dbReference type="AlphaFoldDB" id="A0A7M5VAM9"/>
<feature type="transmembrane region" description="Helical" evidence="1">
    <location>
        <begin position="61"/>
        <end position="84"/>
    </location>
</feature>
<keyword evidence="1" id="KW-1133">Transmembrane helix</keyword>